<reference evidence="2 3" key="1">
    <citation type="submission" date="2023-03" db="EMBL/GenBank/DDBJ databases">
        <title>Bacillus Genome Sequencing.</title>
        <authorList>
            <person name="Dunlap C."/>
        </authorList>
    </citation>
    <scope>NUCLEOTIDE SEQUENCE [LARGE SCALE GENOMIC DNA]</scope>
    <source>
        <strain evidence="2 3">B-14544</strain>
    </source>
</reference>
<dbReference type="EMBL" id="JARMQG010000004">
    <property type="protein sequence ID" value="MED3561024.1"/>
    <property type="molecule type" value="Genomic_DNA"/>
</dbReference>
<dbReference type="RefSeq" id="WP_327965844.1">
    <property type="nucleotide sequence ID" value="NZ_JARMQG010000004.1"/>
</dbReference>
<organism evidence="2 3">
    <name type="scientific">Bacillus xiapuensis</name>
    <dbReference type="NCBI Taxonomy" id="2014075"/>
    <lineage>
        <taxon>Bacteria</taxon>
        <taxon>Bacillati</taxon>
        <taxon>Bacillota</taxon>
        <taxon>Bacilli</taxon>
        <taxon>Bacillales</taxon>
        <taxon>Bacillaceae</taxon>
        <taxon>Bacillus</taxon>
    </lineage>
</organism>
<name>A0ABU6N464_9BACI</name>
<gene>
    <name evidence="2" type="ORF">P4447_00420</name>
</gene>
<comment type="caution">
    <text evidence="2">The sequence shown here is derived from an EMBL/GenBank/DDBJ whole genome shotgun (WGS) entry which is preliminary data.</text>
</comment>
<keyword evidence="3" id="KW-1185">Reference proteome</keyword>
<sequence>MDISVQKLLAKIEDELQSAKVRAKGESLRERVYSIKILCELILDEKGEIPAKMDVSNQAMIQQPAMAQSAFQQPVFQQPAASNQSKKLDLGDEANGDSLFDF</sequence>
<evidence type="ECO:0000313" key="3">
    <source>
        <dbReference type="Proteomes" id="UP001330749"/>
    </source>
</evidence>
<protein>
    <submittedName>
        <fullName evidence="2">YwdI family protein</fullName>
    </submittedName>
</protein>
<proteinExistence type="predicted"/>
<evidence type="ECO:0000256" key="1">
    <source>
        <dbReference type="SAM" id="MobiDB-lite"/>
    </source>
</evidence>
<feature type="region of interest" description="Disordered" evidence="1">
    <location>
        <begin position="78"/>
        <end position="102"/>
    </location>
</feature>
<dbReference type="InterPro" id="IPR035218">
    <property type="entry name" value="DUF5327"/>
</dbReference>
<dbReference type="Proteomes" id="UP001330749">
    <property type="component" value="Unassembled WGS sequence"/>
</dbReference>
<evidence type="ECO:0000313" key="2">
    <source>
        <dbReference type="EMBL" id="MED3561024.1"/>
    </source>
</evidence>
<accession>A0ABU6N464</accession>
<dbReference type="Pfam" id="PF17261">
    <property type="entry name" value="DUF5327"/>
    <property type="match status" value="1"/>
</dbReference>